<protein>
    <submittedName>
        <fullName evidence="1">Uncharacterized protein</fullName>
    </submittedName>
</protein>
<sequence>MKADIDKYRIVSKIFVGTNLKLVFQNNYDTADRKILELKEVVGFIENVEPEKPIKTLRLDEEGGSYNLDLSLRLQRPEINNFPEVFIFVDTTCVNFCFRAVAKFIEFRDWTEKDKWLP</sequence>
<proteinExistence type="predicted"/>
<dbReference type="AlphaFoldDB" id="A0A931H0L7"/>
<keyword evidence="2" id="KW-1185">Reference proteome</keyword>
<reference evidence="1" key="1">
    <citation type="submission" date="2020-11" db="EMBL/GenBank/DDBJ databases">
        <title>Bacterial whole genome sequence for Panacibacter sp. DH6.</title>
        <authorList>
            <person name="Le V."/>
            <person name="Ko S."/>
            <person name="Ahn C.-Y."/>
            <person name="Oh H.-M."/>
        </authorList>
    </citation>
    <scope>NUCLEOTIDE SEQUENCE</scope>
    <source>
        <strain evidence="1">DH6</strain>
    </source>
</reference>
<dbReference type="RefSeq" id="WP_196992902.1">
    <property type="nucleotide sequence ID" value="NZ_JADWYR010000006.1"/>
</dbReference>
<name>A0A931H0L7_9BACT</name>
<dbReference type="Proteomes" id="UP000628448">
    <property type="component" value="Unassembled WGS sequence"/>
</dbReference>
<gene>
    <name evidence="1" type="ORF">I5907_21365</name>
</gene>
<comment type="caution">
    <text evidence="1">The sequence shown here is derived from an EMBL/GenBank/DDBJ whole genome shotgun (WGS) entry which is preliminary data.</text>
</comment>
<dbReference type="EMBL" id="JADWYR010000006">
    <property type="protein sequence ID" value="MBG9378796.1"/>
    <property type="molecule type" value="Genomic_DNA"/>
</dbReference>
<evidence type="ECO:0000313" key="1">
    <source>
        <dbReference type="EMBL" id="MBG9378796.1"/>
    </source>
</evidence>
<accession>A0A931H0L7</accession>
<organism evidence="1 2">
    <name type="scientific">Panacibacter microcysteis</name>
    <dbReference type="NCBI Taxonomy" id="2793269"/>
    <lineage>
        <taxon>Bacteria</taxon>
        <taxon>Pseudomonadati</taxon>
        <taxon>Bacteroidota</taxon>
        <taxon>Chitinophagia</taxon>
        <taxon>Chitinophagales</taxon>
        <taxon>Chitinophagaceae</taxon>
        <taxon>Panacibacter</taxon>
    </lineage>
</organism>
<evidence type="ECO:0000313" key="2">
    <source>
        <dbReference type="Proteomes" id="UP000628448"/>
    </source>
</evidence>